<feature type="transmembrane region" description="Helical" evidence="1">
    <location>
        <begin position="85"/>
        <end position="106"/>
    </location>
</feature>
<feature type="transmembrane region" description="Helical" evidence="1">
    <location>
        <begin position="179"/>
        <end position="198"/>
    </location>
</feature>
<dbReference type="CDD" id="cd06174">
    <property type="entry name" value="MFS"/>
    <property type="match status" value="1"/>
</dbReference>
<dbReference type="SUPFAM" id="SSF48371">
    <property type="entry name" value="ARM repeat"/>
    <property type="match status" value="1"/>
</dbReference>
<evidence type="ECO:0000313" key="3">
    <source>
        <dbReference type="Proteomes" id="UP000290889"/>
    </source>
</evidence>
<dbReference type="Gene3D" id="1.25.10.10">
    <property type="entry name" value="Leucine-rich Repeat Variant"/>
    <property type="match status" value="1"/>
</dbReference>
<dbReference type="Gene3D" id="1.20.1250.20">
    <property type="entry name" value="MFS general substrate transporter like domains"/>
    <property type="match status" value="1"/>
</dbReference>
<feature type="transmembrane region" description="Helical" evidence="1">
    <location>
        <begin position="390"/>
        <end position="409"/>
    </location>
</feature>
<protein>
    <recommendedName>
        <fullName evidence="4">ADP,ATP carrier protein</fullName>
    </recommendedName>
</protein>
<dbReference type="KEGG" id="mur:EQY75_03255"/>
<dbReference type="InterPro" id="IPR011989">
    <property type="entry name" value="ARM-like"/>
</dbReference>
<dbReference type="OrthoDB" id="1132709at2"/>
<feature type="transmembrane region" description="Helical" evidence="1">
    <location>
        <begin position="20"/>
        <end position="42"/>
    </location>
</feature>
<proteinExistence type="predicted"/>
<dbReference type="PANTHER" id="PTHR43596:SF1">
    <property type="entry name" value="ADP,ATP CARRIER PROTEIN"/>
    <property type="match status" value="1"/>
</dbReference>
<organism evidence="2 3">
    <name type="scientific">Muriicola soli</name>
    <dbReference type="NCBI Taxonomy" id="2507538"/>
    <lineage>
        <taxon>Bacteria</taxon>
        <taxon>Pseudomonadati</taxon>
        <taxon>Bacteroidota</taxon>
        <taxon>Flavobacteriia</taxon>
        <taxon>Flavobacteriales</taxon>
        <taxon>Flavobacteriaceae</taxon>
        <taxon>Muriicola</taxon>
    </lineage>
</organism>
<sequence>MLFQEFLNKSFNIREGEFKISFLMQLYVFLIITSLLIIKPTVNSLFLSELGVESLPVAFLLIAVIAYISSYFYTRALGRLSLRSVIETTLGITIIILTTLTVLLKFNLLNAWMLYIFYVWVAIHAVLSASQFWVLANLVFNPREAKRLFGFIGAGAILGGIFGGYLTSVLAPVIGNDNIFFLAIGLLVLCIPLLKRIWKLRVEKLNAFKVQKRKVKNGDNPLWLIRKSKHLTYLASILGVSVLVAKLVDYQFSDFASAAILDPDELTAFFAFWFSTFNLLSLGIQLFITHRVVGVWGVGFSMLLLPLGILAGCLLFLVFPELSVIIFIKAVDGSFKQSVNKSAMELLALPLSFELKNKTKSYIDVVVDSFATGIAGFILIFLVSGLNLPSIYITGIIVLLLILWIYFIYKVRNEYFQTFRDNLSMVLNPKEKDQKISPKKESVVDGMKKVFQEGTESQILFMLGKLREINDSRFLPEVQNLLRHPSDKVKTAAIQNLYFLSNAALSTEVTQLLSSGDEELITATLDYLLLHADSQKGIVFDSYLEHSDTVIAQAALFCLARESRDNSTLHQHYNLKERIEGLIKSRREKGPESLFTPSLLNTIGAANIPEFYPVLSQALQSKDVKHQIAAIKAMGLSIYPPFLQDLLPLLINKSLRPHVLETLIPYGPQLDTFLVDVIAQKTMSLEICRHIPSIFRSIPSQNAVNALMGLLENSDLTIRQEAVRSLNEIKKNYPQFRFDHLKVVRKILEECKMYHQTLSAMHNQIIISYRNRTKSRQIVSEAERDARASLLELLERRLDAGLERIFKLLGLKYSPHEIEIAYEGILSEQHDAQASAIEYLDNLLYGDLKRRLLPIIEDSILDITSEEVQMRLTTKVPSEYECFQSLLGSYDHKLKLAVLYLIGKQNNPKHIPLVEECIAAGDDRVLEFAEEILLKLRPA</sequence>
<keyword evidence="1" id="KW-1133">Transmembrane helix</keyword>
<dbReference type="InterPro" id="IPR016024">
    <property type="entry name" value="ARM-type_fold"/>
</dbReference>
<keyword evidence="1" id="KW-0812">Transmembrane</keyword>
<feature type="transmembrane region" description="Helical" evidence="1">
    <location>
        <begin position="295"/>
        <end position="319"/>
    </location>
</feature>
<keyword evidence="3" id="KW-1185">Reference proteome</keyword>
<evidence type="ECO:0000313" key="2">
    <source>
        <dbReference type="EMBL" id="QBA63651.1"/>
    </source>
</evidence>
<dbReference type="InterPro" id="IPR036259">
    <property type="entry name" value="MFS_trans_sf"/>
</dbReference>
<feature type="transmembrane region" description="Helical" evidence="1">
    <location>
        <begin position="231"/>
        <end position="248"/>
    </location>
</feature>
<gene>
    <name evidence="2" type="ORF">EQY75_03255</name>
</gene>
<accession>A0A411E7H5</accession>
<dbReference type="PANTHER" id="PTHR43596">
    <property type="entry name" value="ADP,ATP CARRIER PROTEIN"/>
    <property type="match status" value="1"/>
</dbReference>
<keyword evidence="1" id="KW-0472">Membrane</keyword>
<feature type="transmembrane region" description="Helical" evidence="1">
    <location>
        <begin position="268"/>
        <end position="288"/>
    </location>
</feature>
<reference evidence="2 3" key="1">
    <citation type="submission" date="2019-01" db="EMBL/GenBank/DDBJ databases">
        <title>Muriicola soli sp. nov., isolated from soil.</title>
        <authorList>
            <person name="Kang H.J."/>
            <person name="Kim S.B."/>
        </authorList>
    </citation>
    <scope>NUCLEOTIDE SEQUENCE [LARGE SCALE GENOMIC DNA]</scope>
    <source>
        <strain evidence="2 3">MMS17-SY002</strain>
    </source>
</reference>
<feature type="transmembrane region" description="Helical" evidence="1">
    <location>
        <begin position="148"/>
        <end position="167"/>
    </location>
</feature>
<dbReference type="RefSeq" id="WP_129602844.1">
    <property type="nucleotide sequence ID" value="NZ_CP035544.1"/>
</dbReference>
<dbReference type="AlphaFoldDB" id="A0A411E7H5"/>
<evidence type="ECO:0000256" key="1">
    <source>
        <dbReference type="SAM" id="Phobius"/>
    </source>
</evidence>
<feature type="transmembrane region" description="Helical" evidence="1">
    <location>
        <begin position="112"/>
        <end position="136"/>
    </location>
</feature>
<dbReference type="Proteomes" id="UP000290889">
    <property type="component" value="Chromosome"/>
</dbReference>
<feature type="transmembrane region" description="Helical" evidence="1">
    <location>
        <begin position="54"/>
        <end position="73"/>
    </location>
</feature>
<dbReference type="SUPFAM" id="SSF103473">
    <property type="entry name" value="MFS general substrate transporter"/>
    <property type="match status" value="1"/>
</dbReference>
<evidence type="ECO:0008006" key="4">
    <source>
        <dbReference type="Google" id="ProtNLM"/>
    </source>
</evidence>
<feature type="transmembrane region" description="Helical" evidence="1">
    <location>
        <begin position="362"/>
        <end position="383"/>
    </location>
</feature>
<name>A0A411E7H5_9FLAO</name>
<dbReference type="EMBL" id="CP035544">
    <property type="protein sequence ID" value="QBA63651.1"/>
    <property type="molecule type" value="Genomic_DNA"/>
</dbReference>